<dbReference type="Gene3D" id="3.40.50.300">
    <property type="entry name" value="P-loop containing nucleotide triphosphate hydrolases"/>
    <property type="match status" value="1"/>
</dbReference>
<accession>A0A7G6WVT7</accession>
<reference evidence="2 3" key="2">
    <citation type="journal article" date="2020" name="Microbiol. Resour. Announc.">
        <title>Antarctic desert soil bacteria exhibit high novel natural product potential, evaluated through long-read genome sequencing and comparative genomics.</title>
        <authorList>
            <person name="Benaud N."/>
            <person name="Edwards R.J."/>
            <person name="Amos T.G."/>
            <person name="D'Agostino P.M."/>
            <person name="Gutierrez-Chavez C."/>
            <person name="Montgomery K."/>
            <person name="Nicetic I."/>
            <person name="Ferrari B.C."/>
        </authorList>
    </citation>
    <scope>NUCLEOTIDE SEQUENCE [LARGE SCALE GENOMIC DNA]</scope>
    <source>
        <strain evidence="2 3">SPB151</strain>
    </source>
</reference>
<evidence type="ECO:0000259" key="1">
    <source>
        <dbReference type="Pfam" id="PF00004"/>
    </source>
</evidence>
<dbReference type="SUPFAM" id="SSF52540">
    <property type="entry name" value="P-loop containing nucleoside triphosphate hydrolases"/>
    <property type="match status" value="1"/>
</dbReference>
<gene>
    <name evidence="2" type="ORF">F1D05_09640</name>
</gene>
<feature type="domain" description="ATPase AAA-type core" evidence="1">
    <location>
        <begin position="144"/>
        <end position="257"/>
    </location>
</feature>
<protein>
    <submittedName>
        <fullName evidence="2">AAA family ATPase</fullName>
    </submittedName>
</protein>
<dbReference type="InterPro" id="IPR003959">
    <property type="entry name" value="ATPase_AAA_core"/>
</dbReference>
<dbReference type="GO" id="GO:0016887">
    <property type="term" value="F:ATP hydrolysis activity"/>
    <property type="evidence" value="ECO:0007669"/>
    <property type="project" value="InterPro"/>
</dbReference>
<evidence type="ECO:0000313" key="2">
    <source>
        <dbReference type="EMBL" id="QNE18102.1"/>
    </source>
</evidence>
<dbReference type="GO" id="GO:0005524">
    <property type="term" value="F:ATP binding"/>
    <property type="evidence" value="ECO:0007669"/>
    <property type="project" value="InterPro"/>
</dbReference>
<name>A0A7G6WVT7_9ACTN</name>
<dbReference type="Pfam" id="PF00004">
    <property type="entry name" value="AAA"/>
    <property type="match status" value="1"/>
</dbReference>
<dbReference type="EMBL" id="CP043661">
    <property type="protein sequence ID" value="QNE18102.1"/>
    <property type="molecule type" value="Genomic_DNA"/>
</dbReference>
<reference evidence="3" key="1">
    <citation type="submission" date="2019-09" db="EMBL/GenBank/DDBJ databases">
        <title>Antimicrobial potential of Antarctic Bacteria.</title>
        <authorList>
            <person name="Benaud N."/>
            <person name="Edwards R.J."/>
            <person name="Ferrari B.C."/>
        </authorList>
    </citation>
    <scope>NUCLEOTIDE SEQUENCE [LARGE SCALE GENOMIC DNA]</scope>
    <source>
        <strain evidence="3">SPB151</strain>
    </source>
</reference>
<keyword evidence="3" id="KW-1185">Reference proteome</keyword>
<evidence type="ECO:0000313" key="3">
    <source>
        <dbReference type="Proteomes" id="UP000515563"/>
    </source>
</evidence>
<sequence length="424" mass="48023">MRPSGVHDKKRSWTSAMSCRRLTCPADHEVADDTRGHWGCRTEQPLLSAPALNYSHILRKRELFMPASTIVASGGAYRLYGDAVKTFERLPVATYTIAFSELSGYTLHRVEPLASGEEAIYGSHAERVRRIASGYSAMNRSLGVILSGDKGMGKSLMVRMIAERMRDERSLPTVLVQHATPGLASFLDELGETVVVFDEFEKVFPNEGENEAQNQFLSLFDGLSTTKRLYVLSVNELRRVNDYMLNRPGRFHYQLRFAYPDAETVAEYLRDQVPGIDETQVATVVDFSRRYDVNFDHLRAIAFELSLGEVFADVIGDLNIKRNETFTPYVEAHITWDDGDTDVISGQVDLFDRDGLQSIDAWELETSLQFRVRDAVPSKDGYLLPRGAFETVDTRDQEDRQNDEKPRAAISVVLRRTRQQSIDF</sequence>
<dbReference type="Proteomes" id="UP000515563">
    <property type="component" value="Chromosome"/>
</dbReference>
<dbReference type="InterPro" id="IPR027417">
    <property type="entry name" value="P-loop_NTPase"/>
</dbReference>
<dbReference type="KEGG" id="kqi:F1D05_09640"/>
<dbReference type="AlphaFoldDB" id="A0A7G6WVT7"/>
<organism evidence="2 3">
    <name type="scientific">Kribbella qitaiheensis</name>
    <dbReference type="NCBI Taxonomy" id="1544730"/>
    <lineage>
        <taxon>Bacteria</taxon>
        <taxon>Bacillati</taxon>
        <taxon>Actinomycetota</taxon>
        <taxon>Actinomycetes</taxon>
        <taxon>Propionibacteriales</taxon>
        <taxon>Kribbellaceae</taxon>
        <taxon>Kribbella</taxon>
    </lineage>
</organism>
<proteinExistence type="predicted"/>